<proteinExistence type="predicted"/>
<comment type="caution">
    <text evidence="1">The sequence shown here is derived from an EMBL/GenBank/DDBJ whole genome shotgun (WGS) entry which is preliminary data.</text>
</comment>
<keyword evidence="2" id="KW-1185">Reference proteome</keyword>
<sequence>MINKTFSVTDSQIAEFREKGFLLLKGFYSHGFTNYIKSTIGKLIDKPTDKYQTGFNRLAFDMYDGDEVLIGLLKDQNFRKTIKNLTGRNMFFAQALSFELEKMKSKGFPWHIGTQSFGYHHAEDYGCTIWAPLVKINPKGQRGGMAYVPKNKINGEYLYSHTDPAVFEMLQNKIDSNENPTTEDFVQWRDGPLNDNAQMAILNHFGVEDEFEVGDALIFDKYVIHRSIMLGEGEVDIRTAFVMRFFCSESTYDAKRAQDLEIPRNFFKYAGPTKFHLEVAKEEGAKLVDSPLFSGQDYRDLAI</sequence>
<dbReference type="Proteomes" id="UP000266633">
    <property type="component" value="Unassembled WGS sequence"/>
</dbReference>
<dbReference type="RefSeq" id="WP_029729246.1">
    <property type="nucleotide sequence ID" value="NZ_CP038499.1"/>
</dbReference>
<evidence type="ECO:0008006" key="3">
    <source>
        <dbReference type="Google" id="ProtNLM"/>
    </source>
</evidence>
<name>A0ABX9NPQ9_9GAMM</name>
<accession>A0ABX9NPQ9</accession>
<evidence type="ECO:0000313" key="1">
    <source>
        <dbReference type="EMBL" id="RJL73117.1"/>
    </source>
</evidence>
<dbReference type="Gene3D" id="2.60.120.620">
    <property type="entry name" value="q2cbj1_9rhob like domain"/>
    <property type="match status" value="1"/>
</dbReference>
<dbReference type="SUPFAM" id="SSF51197">
    <property type="entry name" value="Clavaminate synthase-like"/>
    <property type="match status" value="1"/>
</dbReference>
<organism evidence="1 2">
    <name type="scientific">Dickeya dianthicola</name>
    <dbReference type="NCBI Taxonomy" id="204039"/>
    <lineage>
        <taxon>Bacteria</taxon>
        <taxon>Pseudomonadati</taxon>
        <taxon>Pseudomonadota</taxon>
        <taxon>Gammaproteobacteria</taxon>
        <taxon>Enterobacterales</taxon>
        <taxon>Pectobacteriaceae</taxon>
        <taxon>Dickeya</taxon>
    </lineage>
</organism>
<evidence type="ECO:0000313" key="2">
    <source>
        <dbReference type="Proteomes" id="UP000266633"/>
    </source>
</evidence>
<dbReference type="EMBL" id="QZDO01000031">
    <property type="protein sequence ID" value="RJL73117.1"/>
    <property type="molecule type" value="Genomic_DNA"/>
</dbReference>
<protein>
    <recommendedName>
        <fullName evidence="3">1-deoxypentalenic acid 11-beta-hydroxylase</fullName>
    </recommendedName>
</protein>
<reference evidence="1 2" key="1">
    <citation type="submission" date="2018-09" db="EMBL/GenBank/DDBJ databases">
        <title>Phylogenetic diversity of Pectobacterium and Dickeya strains causing blackleg disease of potato in Morocco.</title>
        <authorList>
            <person name="Oulghazi S."/>
            <person name="Moumni M."/>
            <person name="Faure D."/>
        </authorList>
    </citation>
    <scope>NUCLEOTIDE SEQUENCE [LARGE SCALE GENOMIC DNA]</scope>
    <source>
        <strain evidence="1 2">S4.16.03.LID</strain>
    </source>
</reference>
<gene>
    <name evidence="1" type="ORF">D5077_10010</name>
</gene>